<keyword evidence="2" id="KW-0677">Repeat</keyword>
<evidence type="ECO:0000313" key="5">
    <source>
        <dbReference type="EMBL" id="RMI43292.1"/>
    </source>
</evidence>
<dbReference type="AlphaFoldDB" id="A0A3M2M1H7"/>
<proteinExistence type="predicted"/>
<reference evidence="5 6" key="1">
    <citation type="submission" date="2018-10" db="EMBL/GenBank/DDBJ databases">
        <title>Isolation from soil.</title>
        <authorList>
            <person name="Hu J."/>
        </authorList>
    </citation>
    <scope>NUCLEOTIDE SEQUENCE [LARGE SCALE GENOMIC DNA]</scope>
    <source>
        <strain evidence="5 6">NEAU-Ht49</strain>
    </source>
</reference>
<dbReference type="InterPro" id="IPR011047">
    <property type="entry name" value="Quinoprotein_ADH-like_sf"/>
</dbReference>
<dbReference type="SUPFAM" id="SSF50998">
    <property type="entry name" value="Quinoprotein alcohol dehydrogenase-like"/>
    <property type="match status" value="3"/>
</dbReference>
<dbReference type="InterPro" id="IPR001680">
    <property type="entry name" value="WD40_rpt"/>
</dbReference>
<dbReference type="Pfam" id="PF00400">
    <property type="entry name" value="WD40"/>
    <property type="match status" value="3"/>
</dbReference>
<feature type="repeat" description="WD" evidence="3">
    <location>
        <begin position="509"/>
        <end position="552"/>
    </location>
</feature>
<evidence type="ECO:0000256" key="4">
    <source>
        <dbReference type="SAM" id="MobiDB-lite"/>
    </source>
</evidence>
<keyword evidence="1 3" id="KW-0853">WD repeat</keyword>
<dbReference type="Gene3D" id="2.130.10.10">
    <property type="entry name" value="YVTN repeat-like/Quinoprotein amine dehydrogenase"/>
    <property type="match status" value="5"/>
</dbReference>
<dbReference type="InterPro" id="IPR015943">
    <property type="entry name" value="WD40/YVTN_repeat-like_dom_sf"/>
</dbReference>
<dbReference type="PROSITE" id="PS00678">
    <property type="entry name" value="WD_REPEATS_1"/>
    <property type="match status" value="3"/>
</dbReference>
<dbReference type="PRINTS" id="PR00320">
    <property type="entry name" value="GPROTEINBRPT"/>
</dbReference>
<feature type="region of interest" description="Disordered" evidence="4">
    <location>
        <begin position="779"/>
        <end position="798"/>
    </location>
</feature>
<dbReference type="InterPro" id="IPR019775">
    <property type="entry name" value="WD40_repeat_CS"/>
</dbReference>
<evidence type="ECO:0000256" key="1">
    <source>
        <dbReference type="ARBA" id="ARBA00022574"/>
    </source>
</evidence>
<dbReference type="EMBL" id="RFFG01000026">
    <property type="protein sequence ID" value="RMI43292.1"/>
    <property type="molecule type" value="Genomic_DNA"/>
</dbReference>
<dbReference type="PROSITE" id="PS50082">
    <property type="entry name" value="WD_REPEATS_2"/>
    <property type="match status" value="3"/>
</dbReference>
<organism evidence="5 6">
    <name type="scientific">Actinomadura harenae</name>
    <dbReference type="NCBI Taxonomy" id="2483351"/>
    <lineage>
        <taxon>Bacteria</taxon>
        <taxon>Bacillati</taxon>
        <taxon>Actinomycetota</taxon>
        <taxon>Actinomycetes</taxon>
        <taxon>Streptosporangiales</taxon>
        <taxon>Thermomonosporaceae</taxon>
        <taxon>Actinomadura</taxon>
    </lineage>
</organism>
<keyword evidence="6" id="KW-1185">Reference proteome</keyword>
<dbReference type="PROSITE" id="PS50294">
    <property type="entry name" value="WD_REPEATS_REGION"/>
    <property type="match status" value="2"/>
</dbReference>
<protein>
    <submittedName>
        <fullName evidence="5">WD40 repeat domain-containing protein</fullName>
    </submittedName>
</protein>
<evidence type="ECO:0000256" key="2">
    <source>
        <dbReference type="ARBA" id="ARBA00022737"/>
    </source>
</evidence>
<name>A0A3M2M1H7_9ACTN</name>
<feature type="repeat" description="WD" evidence="3">
    <location>
        <begin position="1014"/>
        <end position="1057"/>
    </location>
</feature>
<dbReference type="PANTHER" id="PTHR19848">
    <property type="entry name" value="WD40 REPEAT PROTEIN"/>
    <property type="match status" value="1"/>
</dbReference>
<dbReference type="InterPro" id="IPR020472">
    <property type="entry name" value="WD40_PAC1"/>
</dbReference>
<dbReference type="PANTHER" id="PTHR19848:SF8">
    <property type="entry name" value="F-BOX AND WD REPEAT DOMAIN CONTAINING 7"/>
    <property type="match status" value="1"/>
</dbReference>
<evidence type="ECO:0000256" key="3">
    <source>
        <dbReference type="PROSITE-ProRule" id="PRU00221"/>
    </source>
</evidence>
<comment type="caution">
    <text evidence="5">The sequence shown here is derived from an EMBL/GenBank/DDBJ whole genome shotgun (WGS) entry which is preliminary data.</text>
</comment>
<gene>
    <name evidence="5" type="ORF">EBO15_16555</name>
</gene>
<evidence type="ECO:0000313" key="6">
    <source>
        <dbReference type="Proteomes" id="UP000282674"/>
    </source>
</evidence>
<accession>A0A3M2M1H7</accession>
<dbReference type="Proteomes" id="UP000282674">
    <property type="component" value="Unassembled WGS sequence"/>
</dbReference>
<sequence>MGGLVSARSVGSLSMINFAPADPPSADDLLCDPKHLVRGDPGEILALLPRAVSAEARLAATVYRTSFERHRRVDAVRRRQALSLDASRWGADDLARRIADVAVPPGDDPRSTTVWSTGRLPDNRRLRRFAGRTERIEALATATVDGRAVAIGAKYINDTVRVWDMATGDETGVLDQRATALATATVDGRPMLVAGYDRGVQRWDLTTGTKVGDALRAGKNSLIRITTGVLDGRPVALCCGYDPDPIQIWDLQNGTRIGGPFEGHAGLVQDADAVEVDGRTVLVTLGGDHTMRFWDPFDGRGLGEPLKAYGTTLAVTVLNGRPVAVTDGGPSKSLQVTDLAARKVVGEPFRGHDTGAFRGIATTMVDGRPIVIVDCTDRALRMWDLAEDRPVGDPLESHAHWMTALAVGELDGRPVAVTAGRDNAMLLWDTSIEGPDRPTGVSRSRLSWRVDWATGAALTDRAALSLPGSTCRALATGTVEGRAVVVSAGWNQKLRVLDPITGDQIGGDLKGHQGAVNAVVLTTIEGRDVVLSGGNDGTVRTWDLALGKQVGTPLTTPDAEVRALAVTKVDGRLVALSGGRGGAENEVRVWDLAEGRESGEPLAGLAAEVHAIAVTDLDGRPVALVASGAYPNDCTVSLWDLTTRRRLGDPLVGHGREIVGVATATVDGRQVAVTTSRDHTARVWDLATRTEVRRLPIAGRGSHPLAIGDVGGRPVAIIGGTRRTDAEIQMWDLAAGEAVGDPWTGHKSGPAAFALAELHGRPTLVSGDDDSIFLWELRSPAEDDPDAPRPRPGGGAARAAVSEIDGRGVVVTAGGGRLRTWDLSDGTPVAEPISTGPISAFAVTELDGRPVAVATPNEKIVVWDLADGREQARFATDHHVEIISVALGKEGEREVVVTGTYDNAVSVHELRTGRRVGRRLRSLHYAPVRAAAVTEDDRGRAVVVTAGGDASAETVVWQARNGRRVHDPRLGDTDDLCAVAVTRLDGRSIALTAGRDQVVRVWDASNGSVVWPALAGHTGTITALATAVLDGRPIAFSGSEDRTVRVWDLAADEPAADELVFPHPVTALATTSQGRLVVCFGGDIAVLSREE</sequence>
<dbReference type="SMART" id="SM00320">
    <property type="entry name" value="WD40"/>
    <property type="match status" value="13"/>
</dbReference>
<feature type="repeat" description="WD" evidence="3">
    <location>
        <begin position="651"/>
        <end position="694"/>
    </location>
</feature>